<feature type="compositionally biased region" description="Polar residues" evidence="1">
    <location>
        <begin position="229"/>
        <end position="246"/>
    </location>
</feature>
<dbReference type="EMBL" id="MU839834">
    <property type="protein sequence ID" value="KAK1754879.1"/>
    <property type="molecule type" value="Genomic_DNA"/>
</dbReference>
<accession>A0AAJ0BCT1</accession>
<feature type="compositionally biased region" description="Basic and acidic residues" evidence="1">
    <location>
        <begin position="169"/>
        <end position="192"/>
    </location>
</feature>
<feature type="compositionally biased region" description="Polar residues" evidence="1">
    <location>
        <begin position="338"/>
        <end position="348"/>
    </location>
</feature>
<protein>
    <submittedName>
        <fullName evidence="2">Uncharacterized protein</fullName>
    </submittedName>
</protein>
<evidence type="ECO:0000313" key="2">
    <source>
        <dbReference type="EMBL" id="KAK1754879.1"/>
    </source>
</evidence>
<comment type="caution">
    <text evidence="2">The sequence shown here is derived from an EMBL/GenBank/DDBJ whole genome shotgun (WGS) entry which is preliminary data.</text>
</comment>
<keyword evidence="3" id="KW-1185">Reference proteome</keyword>
<dbReference type="Proteomes" id="UP001239445">
    <property type="component" value="Unassembled WGS sequence"/>
</dbReference>
<feature type="compositionally biased region" description="Basic and acidic residues" evidence="1">
    <location>
        <begin position="36"/>
        <end position="46"/>
    </location>
</feature>
<feature type="compositionally biased region" description="Polar residues" evidence="1">
    <location>
        <begin position="406"/>
        <end position="417"/>
    </location>
</feature>
<evidence type="ECO:0000313" key="3">
    <source>
        <dbReference type="Proteomes" id="UP001239445"/>
    </source>
</evidence>
<gene>
    <name evidence="2" type="ORF">QBC47DRAFT_360935</name>
</gene>
<name>A0AAJ0BCT1_9PEZI</name>
<feature type="compositionally biased region" description="Polar residues" evidence="1">
    <location>
        <begin position="112"/>
        <end position="125"/>
    </location>
</feature>
<reference evidence="2" key="1">
    <citation type="submission" date="2023-06" db="EMBL/GenBank/DDBJ databases">
        <title>Genome-scale phylogeny and comparative genomics of the fungal order Sordariales.</title>
        <authorList>
            <consortium name="Lawrence Berkeley National Laboratory"/>
            <person name="Hensen N."/>
            <person name="Bonometti L."/>
            <person name="Westerberg I."/>
            <person name="Brannstrom I.O."/>
            <person name="Guillou S."/>
            <person name="Cros-Aarteil S."/>
            <person name="Calhoun S."/>
            <person name="Haridas S."/>
            <person name="Kuo A."/>
            <person name="Mondo S."/>
            <person name="Pangilinan J."/>
            <person name="Riley R."/>
            <person name="Labutti K."/>
            <person name="Andreopoulos B."/>
            <person name="Lipzen A."/>
            <person name="Chen C."/>
            <person name="Yanf M."/>
            <person name="Daum C."/>
            <person name="Ng V."/>
            <person name="Clum A."/>
            <person name="Steindorff A."/>
            <person name="Ohm R."/>
            <person name="Martin F."/>
            <person name="Silar P."/>
            <person name="Natvig D."/>
            <person name="Lalanne C."/>
            <person name="Gautier V."/>
            <person name="Ament-Velasquez S.L."/>
            <person name="Kruys A."/>
            <person name="Hutchinson M.I."/>
            <person name="Powell A.J."/>
            <person name="Barry K."/>
            <person name="Miller A.N."/>
            <person name="Grigoriev I.V."/>
            <person name="Debuchy R."/>
            <person name="Gladieux P."/>
            <person name="Thoren M.H."/>
            <person name="Johannesson H."/>
        </authorList>
    </citation>
    <scope>NUCLEOTIDE SEQUENCE</scope>
    <source>
        <strain evidence="2">PSN4</strain>
    </source>
</reference>
<feature type="compositionally biased region" description="Polar residues" evidence="1">
    <location>
        <begin position="140"/>
        <end position="151"/>
    </location>
</feature>
<sequence>MVSQPLDGEGKPRGKIERCVKWIKTTVHSLKLKKHISGDKEAKASPKGEIPGGNDVPNRPPESPKAKRSYRGIASRSPSPTKNIDDPTTRNNAFTGDAFPQRPHKAGARSPSRLSNLGPGNSNSGAKDEIYTGVGLGITNPATKQGGSYKTPSEAESEPEEESLTTSHADSERESSRSTKQSSERQDSRDSSVDSGVTWNPFNLPGPPPSVSTFTDEDMSEMLGEEISDASSRNGVKTSNASIHGSDASTIRGASLVKASSCGTLGARTSGTAPGETDGRGILVHSVSFPVFSGPPPDRRLSMPVPVSISEVLKSAALASTRTASVSLDNGKGLAESSLCTSPSPSNVEDSEARGRQINLRGGGAEELSRERRPSQTRESSPPPTALKLTTSNIERMQEELEAMDTGSSQRTGSPAVSASAMGSGLLTGPPDSPPDGHSRIHASIARAGWTHHSLSTPTGPGDGRV</sequence>
<organism evidence="2 3">
    <name type="scientific">Echria macrotheca</name>
    <dbReference type="NCBI Taxonomy" id="438768"/>
    <lineage>
        <taxon>Eukaryota</taxon>
        <taxon>Fungi</taxon>
        <taxon>Dikarya</taxon>
        <taxon>Ascomycota</taxon>
        <taxon>Pezizomycotina</taxon>
        <taxon>Sordariomycetes</taxon>
        <taxon>Sordariomycetidae</taxon>
        <taxon>Sordariales</taxon>
        <taxon>Schizotheciaceae</taxon>
        <taxon>Echria</taxon>
    </lineage>
</organism>
<evidence type="ECO:0000256" key="1">
    <source>
        <dbReference type="SAM" id="MobiDB-lite"/>
    </source>
</evidence>
<dbReference type="AlphaFoldDB" id="A0AAJ0BCT1"/>
<feature type="compositionally biased region" description="Basic and acidic residues" evidence="1">
    <location>
        <begin position="367"/>
        <end position="376"/>
    </location>
</feature>
<feature type="region of interest" description="Disordered" evidence="1">
    <location>
        <begin position="30"/>
        <end position="246"/>
    </location>
</feature>
<proteinExistence type="predicted"/>
<feature type="compositionally biased region" description="Acidic residues" evidence="1">
    <location>
        <begin position="215"/>
        <end position="228"/>
    </location>
</feature>
<feature type="region of interest" description="Disordered" evidence="1">
    <location>
        <begin position="320"/>
        <end position="466"/>
    </location>
</feature>